<dbReference type="Proteomes" id="UP000076078">
    <property type="component" value="Unassembled WGS sequence"/>
</dbReference>
<dbReference type="AlphaFoldDB" id="A0A152A490"/>
<reference evidence="1 2" key="1">
    <citation type="submission" date="2015-12" db="EMBL/GenBank/DDBJ databases">
        <title>Dictyostelia acquired genes for synthesis and detection of signals that induce cell-type specialization by lateral gene transfer from prokaryotes.</title>
        <authorList>
            <person name="Gloeckner G."/>
            <person name="Schaap P."/>
        </authorList>
    </citation>
    <scope>NUCLEOTIDE SEQUENCE [LARGE SCALE GENOMIC DNA]</scope>
    <source>
        <strain evidence="1 2">TK</strain>
    </source>
</reference>
<dbReference type="EMBL" id="LODT01000011">
    <property type="protein sequence ID" value="KYR01068.1"/>
    <property type="molecule type" value="Genomic_DNA"/>
</dbReference>
<dbReference type="InParanoid" id="A0A152A490"/>
<proteinExistence type="predicted"/>
<sequence>MKSYLYSNPNLLKIYLNNGQCLYCGRYNEEINNCEHCETEFTFWQDTFDRHNFTKFQDNIIVFYDWCCLSDEELSQKQHHQSCDQEIEKMPKHLEGNYIIPLLIVIESISNEFIYNKFTQWVDSKSVRQRLISYLFIYKSEDKSALLETVFERMLTDYEVYTILKHLGTYIIWWDLCRGNINQISNSTVDRMMNTLRNQLDSQQIQDHIDCEFLFFMIHAQKLSLDMIVSLLPKVGLKRSGSSSIDTFIKEIKCNEINPSNPISYYSQVIDYCFYEMFYNVIDSFYHHYGSNLTEYYLKYLNNNLDSTSYLEDKFIFDKLAGIISYKQFNIKPNSKISQFIKEYIVKKEKLFKLLYFADTNDPIFDAFFTGDAKISNLNDQFYILYHNLKSENLVGDKLNIYLKKLRLNVHIEYYYYAFKFFSNDMEKLKEILDGIWAPTFEEYPFPNETNFGDLMTFIESLDSIGYQSAGIDNAVLISIYYCTDGRDIQIEPRQFKLLLPYYMRVFQENVIPEKTGKFNRILNTLGTFKSMYLHPDNLTESKELLLKLYQFFLKSNHYLSESVQHNLLLILNQLGHNVSEYILAKKVKLSYDLIVNIPMDNVTMPISMMDIQSNLIIPRLFEEFYVEGKSIPPHIYQLCEWKLASSLAPFISMDKLYQDIVIENGDEEQIKDLYRLVLYKHNREGCLKSKLFQKFYFSLPHDIIVQMGHNRTVYQLEILKRSYQNDTSSVTETNNINNHVLPSLPKLLISKIIHCVYYDPTVIVIEKIELSTVSRLWFDICSDILTNHYYEDSLTLYIAIKRFRKINIESKYCLFKFYPKVINFNLLYLVPYKYIDRYLHEHMETMIIGMKNPEILYLEKSTNLKNLEIQLSEYFDPQYLMYLIERSPLLSRIDLILCNMNELKRFLDTTIESILKLERKNLLEINIHATENFIFDEISVSNLENIYTHLPSFNLKSIPSFVEFSGFKSVNIEFNHINEQHQWEEFTEFYKIPLSFATDKIQFTFIRMDNTNDIPNFIDYVNKNHRTQTLCIKLCQKNSISTQLVQSIFDQLNQTQNIKSFSMYTNSISNNSFLLPNQWSQINLHKFKYSNYNFTHFYQSLN</sequence>
<evidence type="ECO:0000313" key="1">
    <source>
        <dbReference type="EMBL" id="KYR01068.1"/>
    </source>
</evidence>
<organism evidence="1 2">
    <name type="scientific">Tieghemostelium lacteum</name>
    <name type="common">Slime mold</name>
    <name type="synonym">Dictyostelium lacteum</name>
    <dbReference type="NCBI Taxonomy" id="361077"/>
    <lineage>
        <taxon>Eukaryota</taxon>
        <taxon>Amoebozoa</taxon>
        <taxon>Evosea</taxon>
        <taxon>Eumycetozoa</taxon>
        <taxon>Dictyostelia</taxon>
        <taxon>Dictyosteliales</taxon>
        <taxon>Raperosteliaceae</taxon>
        <taxon>Tieghemostelium</taxon>
    </lineage>
</organism>
<protein>
    <submittedName>
        <fullName evidence="1">Uncharacterized protein</fullName>
    </submittedName>
</protein>
<evidence type="ECO:0000313" key="2">
    <source>
        <dbReference type="Proteomes" id="UP000076078"/>
    </source>
</evidence>
<comment type="caution">
    <text evidence="1">The sequence shown here is derived from an EMBL/GenBank/DDBJ whole genome shotgun (WGS) entry which is preliminary data.</text>
</comment>
<gene>
    <name evidence="1" type="ORF">DLAC_02162</name>
</gene>
<keyword evidence="2" id="KW-1185">Reference proteome</keyword>
<name>A0A152A490_TIELA</name>
<accession>A0A152A490</accession>